<evidence type="ECO:0000313" key="3">
    <source>
        <dbReference type="Proteomes" id="UP001321473"/>
    </source>
</evidence>
<dbReference type="Proteomes" id="UP001321473">
    <property type="component" value="Unassembled WGS sequence"/>
</dbReference>
<evidence type="ECO:0000313" key="2">
    <source>
        <dbReference type="EMBL" id="KAK8776287.1"/>
    </source>
</evidence>
<proteinExistence type="predicted"/>
<feature type="compositionally biased region" description="Polar residues" evidence="1">
    <location>
        <begin position="88"/>
        <end position="99"/>
    </location>
</feature>
<protein>
    <submittedName>
        <fullName evidence="2">Uncharacterized protein</fullName>
    </submittedName>
</protein>
<feature type="region of interest" description="Disordered" evidence="1">
    <location>
        <begin position="338"/>
        <end position="357"/>
    </location>
</feature>
<feature type="region of interest" description="Disordered" evidence="1">
    <location>
        <begin position="308"/>
        <end position="327"/>
    </location>
</feature>
<keyword evidence="3" id="KW-1185">Reference proteome</keyword>
<feature type="compositionally biased region" description="Polar residues" evidence="1">
    <location>
        <begin position="22"/>
        <end position="32"/>
    </location>
</feature>
<evidence type="ECO:0000256" key="1">
    <source>
        <dbReference type="SAM" id="MobiDB-lite"/>
    </source>
</evidence>
<accession>A0AAQ4ENI3</accession>
<feature type="region of interest" description="Disordered" evidence="1">
    <location>
        <begin position="144"/>
        <end position="163"/>
    </location>
</feature>
<feature type="region of interest" description="Disordered" evidence="1">
    <location>
        <begin position="1"/>
        <end position="32"/>
    </location>
</feature>
<gene>
    <name evidence="2" type="ORF">V5799_030365</name>
</gene>
<name>A0AAQ4ENI3_AMBAM</name>
<comment type="caution">
    <text evidence="2">The sequence shown here is derived from an EMBL/GenBank/DDBJ whole genome shotgun (WGS) entry which is preliminary data.</text>
</comment>
<reference evidence="2 3" key="1">
    <citation type="journal article" date="2023" name="Arcadia Sci">
        <title>De novo assembly of a long-read Amblyomma americanum tick genome.</title>
        <authorList>
            <person name="Chou S."/>
            <person name="Poskanzer K.E."/>
            <person name="Rollins M."/>
            <person name="Thuy-Boun P.S."/>
        </authorList>
    </citation>
    <scope>NUCLEOTIDE SEQUENCE [LARGE SCALE GENOMIC DNA]</scope>
    <source>
        <strain evidence="2">F_SG_1</strain>
        <tissue evidence="2">Salivary glands</tissue>
    </source>
</reference>
<sequence>MSAADQIFATAAKKGTKRHLKSANNQQRYSQLVDSPRDQIVASAVADSYRSQCSAAGVSPSPSPQRMSAADQIFATAAKKGTKRHLKSANNQQRYSQLVDSPRDQIVASAVADSYRSQCSAAGVSPSPSPQRMSAADQILATTDEKGTKRQPKNANNQEKYSQLVDLRRDQVEASSVADRSRSQYSGAGVSPSPSLQGISAAGQVFATTAKKGPERQPKNANKVEVRSTVASLRKIILAAQEYAPTVPNEAWRCRVNEAPQSQLSGLGAPSDVASNGAVGRENQLLMYRGVPDQGQGSVAYNDEIVTTTHVPPSKDGPGSGNQSPSIILEQNVGDHSSKGAVNNNVVSSLDGGTPQDDRLPPYVDLCKSLYNRPYFLMSDAPHSFVS</sequence>
<dbReference type="EMBL" id="JARKHS020013131">
    <property type="protein sequence ID" value="KAK8776287.1"/>
    <property type="molecule type" value="Genomic_DNA"/>
</dbReference>
<dbReference type="AlphaFoldDB" id="A0AAQ4ENI3"/>
<feature type="region of interest" description="Disordered" evidence="1">
    <location>
        <begin position="171"/>
        <end position="197"/>
    </location>
</feature>
<organism evidence="2 3">
    <name type="scientific">Amblyomma americanum</name>
    <name type="common">Lone star tick</name>
    <dbReference type="NCBI Taxonomy" id="6943"/>
    <lineage>
        <taxon>Eukaryota</taxon>
        <taxon>Metazoa</taxon>
        <taxon>Ecdysozoa</taxon>
        <taxon>Arthropoda</taxon>
        <taxon>Chelicerata</taxon>
        <taxon>Arachnida</taxon>
        <taxon>Acari</taxon>
        <taxon>Parasitiformes</taxon>
        <taxon>Ixodida</taxon>
        <taxon>Ixodoidea</taxon>
        <taxon>Ixodidae</taxon>
        <taxon>Amblyomminae</taxon>
        <taxon>Amblyomma</taxon>
    </lineage>
</organism>
<feature type="region of interest" description="Disordered" evidence="1">
    <location>
        <begin position="78"/>
        <end position="101"/>
    </location>
</feature>